<comment type="subcellular location">
    <subcellularLocation>
        <location evidence="1">Nucleus</location>
    </subcellularLocation>
</comment>
<sequence>MRSEDNIIEWIRQRQACYRINSIQDSILKVQPTTRPEKMDNYTKGESVTIFDPPSLHMEGAIEMKVTNASKIRNVMGYAMSTFGNSNVRHVIWNGSGNAISKTISCAEIMKRKIKGLHQITQVGFLRVEDFWEPTVEGLDRLKVNTNIPTISILLSKDPLDTSHPSYQAPGSTELVWPDQMKTKKDNSQRKMAAIRDLKNAASKPKRSRGNGKDSFKSKKKTDKLQSGTELKKSEATCNSME</sequence>
<organism evidence="6 7">
    <name type="scientific">Biomphalaria glabrata</name>
    <name type="common">Bloodfluke planorb</name>
    <name type="synonym">Freshwater snail</name>
    <dbReference type="NCBI Taxonomy" id="6526"/>
    <lineage>
        <taxon>Eukaryota</taxon>
        <taxon>Metazoa</taxon>
        <taxon>Spiralia</taxon>
        <taxon>Lophotrochozoa</taxon>
        <taxon>Mollusca</taxon>
        <taxon>Gastropoda</taxon>
        <taxon>Heterobranchia</taxon>
        <taxon>Euthyneura</taxon>
        <taxon>Panpulmonata</taxon>
        <taxon>Hygrophila</taxon>
        <taxon>Lymnaeoidea</taxon>
        <taxon>Planorbidae</taxon>
        <taxon>Biomphalaria</taxon>
    </lineage>
</organism>
<proteinExistence type="inferred from homology"/>
<dbReference type="GO" id="GO:0005634">
    <property type="term" value="C:nucleus"/>
    <property type="evidence" value="ECO:0007669"/>
    <property type="project" value="UniProtKB-SubCell"/>
</dbReference>
<dbReference type="OMA" id="ACYRINS"/>
<dbReference type="Pfam" id="PF01918">
    <property type="entry name" value="Alba"/>
    <property type="match status" value="1"/>
</dbReference>
<dbReference type="PANTHER" id="PTHR13516">
    <property type="entry name" value="RIBONUCLEASE P SUBUNIT P25"/>
    <property type="match status" value="1"/>
</dbReference>
<dbReference type="Gene3D" id="3.30.110.20">
    <property type="entry name" value="Alba-like domain"/>
    <property type="match status" value="1"/>
</dbReference>
<evidence type="ECO:0000313" key="7">
    <source>
        <dbReference type="RefSeq" id="XP_055883513.1"/>
    </source>
</evidence>
<dbReference type="PANTHER" id="PTHR13516:SF4">
    <property type="entry name" value="FI09323P"/>
    <property type="match status" value="1"/>
</dbReference>
<evidence type="ECO:0000256" key="3">
    <source>
        <dbReference type="ARBA" id="ARBA00023242"/>
    </source>
</evidence>
<name>A0A9W3A8K7_BIOGL</name>
<feature type="region of interest" description="Disordered" evidence="4">
    <location>
        <begin position="196"/>
        <end position="242"/>
    </location>
</feature>
<evidence type="ECO:0000256" key="4">
    <source>
        <dbReference type="SAM" id="MobiDB-lite"/>
    </source>
</evidence>
<dbReference type="InterPro" id="IPR002775">
    <property type="entry name" value="DNA/RNA-bd_Alba-like"/>
</dbReference>
<evidence type="ECO:0000256" key="1">
    <source>
        <dbReference type="ARBA" id="ARBA00004123"/>
    </source>
</evidence>
<dbReference type="AlphaFoldDB" id="A0A9W3A8K7"/>
<dbReference type="GO" id="GO:0001682">
    <property type="term" value="P:tRNA 5'-leader removal"/>
    <property type="evidence" value="ECO:0007669"/>
    <property type="project" value="TreeGrafter"/>
</dbReference>
<dbReference type="InterPro" id="IPR036882">
    <property type="entry name" value="Alba-like_dom_sf"/>
</dbReference>
<dbReference type="SUPFAM" id="SSF82704">
    <property type="entry name" value="AlbA-like"/>
    <property type="match status" value="1"/>
</dbReference>
<dbReference type="GO" id="GO:0000172">
    <property type="term" value="C:ribonuclease MRP complex"/>
    <property type="evidence" value="ECO:0007669"/>
    <property type="project" value="TreeGrafter"/>
</dbReference>
<dbReference type="GO" id="GO:0003723">
    <property type="term" value="F:RNA binding"/>
    <property type="evidence" value="ECO:0007669"/>
    <property type="project" value="TreeGrafter"/>
</dbReference>
<evidence type="ECO:0000259" key="5">
    <source>
        <dbReference type="Pfam" id="PF01918"/>
    </source>
</evidence>
<dbReference type="GeneID" id="106067262"/>
<protein>
    <submittedName>
        <fullName evidence="7">Ribonuclease P protein subunit p25-like protein isoform X1</fullName>
    </submittedName>
</protein>
<evidence type="ECO:0000313" key="6">
    <source>
        <dbReference type="Proteomes" id="UP001165740"/>
    </source>
</evidence>
<feature type="domain" description="DNA/RNA-binding protein Alba-like" evidence="5">
    <location>
        <begin position="63"/>
        <end position="123"/>
    </location>
</feature>
<reference evidence="7" key="1">
    <citation type="submission" date="2025-08" db="UniProtKB">
        <authorList>
            <consortium name="RefSeq"/>
        </authorList>
    </citation>
    <scope>IDENTIFICATION</scope>
</reference>
<gene>
    <name evidence="7" type="primary">LOC106067262</name>
</gene>
<comment type="similarity">
    <text evidence="2">Belongs to the histone-like Alba family.</text>
</comment>
<dbReference type="OrthoDB" id="424402at2759"/>
<accession>A0A9W3A8K7</accession>
<keyword evidence="6" id="KW-1185">Reference proteome</keyword>
<dbReference type="RefSeq" id="XP_055883513.1">
    <property type="nucleotide sequence ID" value="XM_056027538.1"/>
</dbReference>
<evidence type="ECO:0000256" key="2">
    <source>
        <dbReference type="ARBA" id="ARBA00008018"/>
    </source>
</evidence>
<dbReference type="Proteomes" id="UP001165740">
    <property type="component" value="Chromosome 1"/>
</dbReference>
<keyword evidence="3" id="KW-0539">Nucleus</keyword>
<dbReference type="InterPro" id="IPR051958">
    <property type="entry name" value="Alba-like_NAB"/>
</dbReference>